<organism evidence="1 2">
    <name type="scientific">Georgenia subflava</name>
    <dbReference type="NCBI Taxonomy" id="1622177"/>
    <lineage>
        <taxon>Bacteria</taxon>
        <taxon>Bacillati</taxon>
        <taxon>Actinomycetota</taxon>
        <taxon>Actinomycetes</taxon>
        <taxon>Micrococcales</taxon>
        <taxon>Bogoriellaceae</taxon>
        <taxon>Georgenia</taxon>
    </lineage>
</organism>
<name>A0A6N7ENW5_9MICO</name>
<dbReference type="Proteomes" id="UP000437709">
    <property type="component" value="Unassembled WGS sequence"/>
</dbReference>
<sequence length="290" mass="30944">MSPAFDVRAYARAPDELRPTDLDLDTLRNLGGPSLAVLTYLWRTEGGDLDGLRDVLVTPTHADPRVTAFLITRSYEQHWLAESLRSILAANGHAPVGARDTALGRARRTWDERGRPVVAAVGTNLLGADVTAAQMVTGWLDTAALALAYRRLADLEPSLAAVAAAVDRIKGRHLAFYADEAVTRLARSSSARRIAGAAVARWRWPGARRAGTGAVRPVVTDLLAGPRSRPADDTIDTIDAIDAIDDSVATFPGLAGARPVHAALDRLAGRCSVFAPRTDPSGRPTAPNPW</sequence>
<dbReference type="AlphaFoldDB" id="A0A6N7ENW5"/>
<gene>
    <name evidence="1" type="ORF">GB881_17465</name>
</gene>
<proteinExistence type="predicted"/>
<evidence type="ECO:0000313" key="2">
    <source>
        <dbReference type="Proteomes" id="UP000437709"/>
    </source>
</evidence>
<comment type="caution">
    <text evidence="1">The sequence shown here is derived from an EMBL/GenBank/DDBJ whole genome shotgun (WGS) entry which is preliminary data.</text>
</comment>
<accession>A0A6N7ENW5</accession>
<evidence type="ECO:0000313" key="1">
    <source>
        <dbReference type="EMBL" id="MPV38803.1"/>
    </source>
</evidence>
<keyword evidence="2" id="KW-1185">Reference proteome</keyword>
<protein>
    <submittedName>
        <fullName evidence="1">Uncharacterized protein</fullName>
    </submittedName>
</protein>
<reference evidence="1 2" key="1">
    <citation type="submission" date="2019-10" db="EMBL/GenBank/DDBJ databases">
        <title>Georgenia wutianyii sp. nov. and Georgenia yuyongxinii sp. nov. isolated from plateau pika (Ochotona curzoniae) in the Qinghai-Tibet plateau of China.</title>
        <authorList>
            <person name="Tian Z."/>
        </authorList>
    </citation>
    <scope>NUCLEOTIDE SEQUENCE [LARGE SCALE GENOMIC DNA]</scope>
    <source>
        <strain evidence="1 2">JCM 19765</strain>
    </source>
</reference>
<dbReference type="RefSeq" id="WP_152193887.1">
    <property type="nucleotide sequence ID" value="NZ_VUKD01000001.1"/>
</dbReference>
<dbReference type="EMBL" id="WHPC01000112">
    <property type="protein sequence ID" value="MPV38803.1"/>
    <property type="molecule type" value="Genomic_DNA"/>
</dbReference>
<dbReference type="OrthoDB" id="3721183at2"/>